<keyword evidence="1" id="KW-1133">Transmembrane helix</keyword>
<dbReference type="Gene3D" id="1.20.1250.20">
    <property type="entry name" value="MFS general substrate transporter like domains"/>
    <property type="match status" value="1"/>
</dbReference>
<dbReference type="Proteomes" id="UP000217676">
    <property type="component" value="Chromosome"/>
</dbReference>
<reference evidence="2 3" key="1">
    <citation type="journal article" date="2016" name="Genome Announc.">
        <title>Complete Genome Sequence of Thiostrepton-Producing Streptomyces laurentii ATCC 31255.</title>
        <authorList>
            <person name="Doi K."/>
            <person name="Fujino Y."/>
            <person name="Nagayoshi Y."/>
            <person name="Ohshima T."/>
            <person name="Ogata S."/>
        </authorList>
    </citation>
    <scope>NUCLEOTIDE SEQUENCE [LARGE SCALE GENOMIC DNA]</scope>
    <source>
        <strain evidence="2 3">ATCC 31255</strain>
    </source>
</reference>
<accession>A0A160P7D5</accession>
<dbReference type="SUPFAM" id="SSF103473">
    <property type="entry name" value="MFS general substrate transporter"/>
    <property type="match status" value="1"/>
</dbReference>
<feature type="transmembrane region" description="Helical" evidence="1">
    <location>
        <begin position="151"/>
        <end position="172"/>
    </location>
</feature>
<dbReference type="AlphaFoldDB" id="A0A160P7D5"/>
<dbReference type="InterPro" id="IPR036259">
    <property type="entry name" value="MFS_trans_sf"/>
</dbReference>
<gene>
    <name evidence="2" type="ORF">SLA_6426</name>
</gene>
<dbReference type="KEGG" id="slau:SLA_6426"/>
<proteinExistence type="predicted"/>
<dbReference type="PANTHER" id="PTHR23523">
    <property type="match status" value="1"/>
</dbReference>
<dbReference type="PANTHER" id="PTHR23523:SF2">
    <property type="entry name" value="2-NITROIMIDAZOLE TRANSPORTER"/>
    <property type="match status" value="1"/>
</dbReference>
<protein>
    <submittedName>
        <fullName evidence="2">Major facilitator transporter</fullName>
    </submittedName>
</protein>
<name>A0A160P7D5_STRLU</name>
<keyword evidence="3" id="KW-1185">Reference proteome</keyword>
<evidence type="ECO:0000256" key="1">
    <source>
        <dbReference type="SAM" id="Phobius"/>
    </source>
</evidence>
<feature type="transmembrane region" description="Helical" evidence="1">
    <location>
        <begin position="33"/>
        <end position="52"/>
    </location>
</feature>
<sequence length="184" mass="18273">MTLFFGAQALLSYTVFGWLPTMWQGRGPSPASAGLALSLCNAVGVLGAWLLAVSGRRFADQRAAGVTVACLTATGLTGVVAGPYVLLWPSVAVLGLGLGAGFALALGLFALRAPDTPTTAALSAMGQGIGYLIGVLGPLGAGALHDVTGTWTWPLAGLLIACASQAAVALAAGRARTVTAAAPR</sequence>
<feature type="transmembrane region" description="Helical" evidence="1">
    <location>
        <begin position="118"/>
        <end position="139"/>
    </location>
</feature>
<dbReference type="EMBL" id="AP017424">
    <property type="protein sequence ID" value="BAU87294.1"/>
    <property type="molecule type" value="Genomic_DNA"/>
</dbReference>
<dbReference type="InterPro" id="IPR052524">
    <property type="entry name" value="MFS_Cyanate_Porter"/>
</dbReference>
<feature type="transmembrane region" description="Helical" evidence="1">
    <location>
        <begin position="91"/>
        <end position="111"/>
    </location>
</feature>
<feature type="transmembrane region" description="Helical" evidence="1">
    <location>
        <begin position="64"/>
        <end position="85"/>
    </location>
</feature>
<keyword evidence="1" id="KW-0812">Transmembrane</keyword>
<organism evidence="2 3">
    <name type="scientific">Streptomyces laurentii</name>
    <dbReference type="NCBI Taxonomy" id="39478"/>
    <lineage>
        <taxon>Bacteria</taxon>
        <taxon>Bacillati</taxon>
        <taxon>Actinomycetota</taxon>
        <taxon>Actinomycetes</taxon>
        <taxon>Kitasatosporales</taxon>
        <taxon>Streptomycetaceae</taxon>
        <taxon>Streptomyces</taxon>
    </lineage>
</organism>
<evidence type="ECO:0000313" key="2">
    <source>
        <dbReference type="EMBL" id="BAU87294.1"/>
    </source>
</evidence>
<keyword evidence="1" id="KW-0472">Membrane</keyword>
<evidence type="ECO:0000313" key="3">
    <source>
        <dbReference type="Proteomes" id="UP000217676"/>
    </source>
</evidence>